<feature type="compositionally biased region" description="Polar residues" evidence="1">
    <location>
        <begin position="335"/>
        <end position="353"/>
    </location>
</feature>
<feature type="region of interest" description="Disordered" evidence="1">
    <location>
        <begin position="109"/>
        <end position="132"/>
    </location>
</feature>
<sequence length="575" mass="62316">METCSNDPNSENDTHIITLMGSSDLNLVDTSMLPTDPRAMMDLVPNNDVDEDSISTTFQSHFQNSSSNGHPLSAALETSVTSPFQNGGLTHSPPMSALTCSVSLSSSLIRSASPSPGASSLHSPLGQNNHNLSGHQQLRLQQPLPMLQIGLTSPSQESTHSNQDLSSPPLDRGNDVLSSRVGSIQQILPLPMHTPPMHQGQEFSFFSPVQATDSTIQRPYPGNGYQTLSAGTSYIPSGMILPTLDSSSAISPSVQRQPSNILKSEKSNFYILSHQLKQEDDDDYLQNNDKRLLTTAPPHTLEHSPYMSLANLNINNERISGTGSIGLRSHRNPSGDGSISHSPIVSPLRNPSDSGDAICASPNDITLRTRVHPRLSYGLASPPGPIGDGLEMTHHNNGRDNLTVPVHMQHHQEQPQLHQHHLFQPIHLHATGGPINISSNQFSSHEFVLDDPLEIGSSSYDEPLVGDPLSSATRNLSFNYGDATASQSESINHPQPYTVINQYPTKSNAKTSGRRMTNEPYRQKGMNISNKDQEEECSSDAQSNYDSDDDTLLINTSGSSNDNSGFECGECKSIQ</sequence>
<feature type="region of interest" description="Disordered" evidence="1">
    <location>
        <begin position="485"/>
        <end position="575"/>
    </location>
</feature>
<organism evidence="2 3">
    <name type="scientific">Armadillidium nasatum</name>
    <dbReference type="NCBI Taxonomy" id="96803"/>
    <lineage>
        <taxon>Eukaryota</taxon>
        <taxon>Metazoa</taxon>
        <taxon>Ecdysozoa</taxon>
        <taxon>Arthropoda</taxon>
        <taxon>Crustacea</taxon>
        <taxon>Multicrustacea</taxon>
        <taxon>Malacostraca</taxon>
        <taxon>Eumalacostraca</taxon>
        <taxon>Peracarida</taxon>
        <taxon>Isopoda</taxon>
        <taxon>Oniscidea</taxon>
        <taxon>Crinocheta</taxon>
        <taxon>Armadillidiidae</taxon>
        <taxon>Armadillidium</taxon>
    </lineage>
</organism>
<keyword evidence="3" id="KW-1185">Reference proteome</keyword>
<protein>
    <submittedName>
        <fullName evidence="2">Uncharacterized protein</fullName>
    </submittedName>
</protein>
<proteinExistence type="predicted"/>
<feature type="compositionally biased region" description="Polar residues" evidence="1">
    <location>
        <begin position="116"/>
        <end position="132"/>
    </location>
</feature>
<evidence type="ECO:0000313" key="3">
    <source>
        <dbReference type="Proteomes" id="UP000326759"/>
    </source>
</evidence>
<feature type="region of interest" description="Disordered" evidence="1">
    <location>
        <begin position="151"/>
        <end position="176"/>
    </location>
</feature>
<evidence type="ECO:0000256" key="1">
    <source>
        <dbReference type="SAM" id="MobiDB-lite"/>
    </source>
</evidence>
<name>A0A5N5SMN7_9CRUS</name>
<feature type="compositionally biased region" description="Polar residues" evidence="1">
    <location>
        <begin position="553"/>
        <end position="564"/>
    </location>
</feature>
<evidence type="ECO:0000313" key="2">
    <source>
        <dbReference type="EMBL" id="KAB7494978.1"/>
    </source>
</evidence>
<gene>
    <name evidence="2" type="ORF">Anas_11965</name>
</gene>
<feature type="region of interest" description="Disordered" evidence="1">
    <location>
        <begin position="330"/>
        <end position="355"/>
    </location>
</feature>
<dbReference type="OrthoDB" id="10299577at2759"/>
<dbReference type="EMBL" id="SEYY01023248">
    <property type="protein sequence ID" value="KAB7494978.1"/>
    <property type="molecule type" value="Genomic_DNA"/>
</dbReference>
<accession>A0A5N5SMN7</accession>
<feature type="compositionally biased region" description="Polar residues" evidence="1">
    <location>
        <begin position="151"/>
        <end position="166"/>
    </location>
</feature>
<dbReference type="AlphaFoldDB" id="A0A5N5SMN7"/>
<comment type="caution">
    <text evidence="2">The sequence shown here is derived from an EMBL/GenBank/DDBJ whole genome shotgun (WGS) entry which is preliminary data.</text>
</comment>
<reference evidence="2 3" key="1">
    <citation type="journal article" date="2019" name="PLoS Biol.">
        <title>Sex chromosomes control vertical transmission of feminizing Wolbachia symbionts in an isopod.</title>
        <authorList>
            <person name="Becking T."/>
            <person name="Chebbi M.A."/>
            <person name="Giraud I."/>
            <person name="Moumen B."/>
            <person name="Laverre T."/>
            <person name="Caubet Y."/>
            <person name="Peccoud J."/>
            <person name="Gilbert C."/>
            <person name="Cordaux R."/>
        </authorList>
    </citation>
    <scope>NUCLEOTIDE SEQUENCE [LARGE SCALE GENOMIC DNA]</scope>
    <source>
        <strain evidence="2">ANa2</strain>
        <tissue evidence="2">Whole body excluding digestive tract and cuticle</tissue>
    </source>
</reference>
<dbReference type="Proteomes" id="UP000326759">
    <property type="component" value="Unassembled WGS sequence"/>
</dbReference>
<feature type="compositionally biased region" description="Polar residues" evidence="1">
    <location>
        <begin position="485"/>
        <end position="515"/>
    </location>
</feature>